<evidence type="ECO:0000256" key="5">
    <source>
        <dbReference type="ARBA" id="ARBA00022723"/>
    </source>
</evidence>
<gene>
    <name evidence="12" type="ORF">B7P43_G05836</name>
</gene>
<comment type="catalytic activity">
    <reaction evidence="1 10">
        <text>S-ubiquitinyl-[E2 ubiquitin-conjugating enzyme]-L-cysteine + [acceptor protein]-L-lysine = [E2 ubiquitin-conjugating enzyme]-L-cysteine + N(6)-ubiquitinyl-[acceptor protein]-L-lysine.</text>
        <dbReference type="EC" id="2.3.2.27"/>
    </reaction>
</comment>
<keyword evidence="6 9" id="KW-0863">Zinc-finger</keyword>
<protein>
    <recommendedName>
        <fullName evidence="10">E3 ubiquitin-protein ligase</fullName>
        <ecNumber evidence="10">2.3.2.27</ecNumber>
    </recommendedName>
</protein>
<keyword evidence="8 10" id="KW-0862">Zinc</keyword>
<dbReference type="GO" id="GO:0008270">
    <property type="term" value="F:zinc ion binding"/>
    <property type="evidence" value="ECO:0007669"/>
    <property type="project" value="UniProtKB-KW"/>
</dbReference>
<dbReference type="EMBL" id="NEVH01013199">
    <property type="protein sequence ID" value="PNF30014.1"/>
    <property type="molecule type" value="Genomic_DNA"/>
</dbReference>
<evidence type="ECO:0000256" key="1">
    <source>
        <dbReference type="ARBA" id="ARBA00000900"/>
    </source>
</evidence>
<name>A0A2J7QN51_9NEOP</name>
<dbReference type="GO" id="GO:0016567">
    <property type="term" value="P:protein ubiquitination"/>
    <property type="evidence" value="ECO:0007669"/>
    <property type="project" value="UniProtKB-UniPathway"/>
</dbReference>
<evidence type="ECO:0000256" key="6">
    <source>
        <dbReference type="ARBA" id="ARBA00022771"/>
    </source>
</evidence>
<dbReference type="Proteomes" id="UP000235965">
    <property type="component" value="Unassembled WGS sequence"/>
</dbReference>
<dbReference type="InterPro" id="IPR013010">
    <property type="entry name" value="Znf_SIAH"/>
</dbReference>
<comment type="similarity">
    <text evidence="3 10">Belongs to the SINA (Seven in absentia) family.</text>
</comment>
<proteinExistence type="inferred from homology"/>
<dbReference type="InterPro" id="IPR013083">
    <property type="entry name" value="Znf_RING/FYVE/PHD"/>
</dbReference>
<comment type="domain">
    <text evidence="10">The RING-type zinc finger domain is essential for ubiquitin ligase activity.</text>
</comment>
<evidence type="ECO:0000256" key="9">
    <source>
        <dbReference type="PROSITE-ProRule" id="PRU00455"/>
    </source>
</evidence>
<dbReference type="UniPathway" id="UPA00143"/>
<dbReference type="PANTHER" id="PTHR45877">
    <property type="entry name" value="E3 UBIQUITIN-PROTEIN LIGASE SIAH2"/>
    <property type="match status" value="1"/>
</dbReference>
<dbReference type="Gene3D" id="3.30.40.10">
    <property type="entry name" value="Zinc/RING finger domain, C3HC4 (zinc finger)"/>
    <property type="match status" value="1"/>
</dbReference>
<comment type="caution">
    <text evidence="12">The sequence shown here is derived from an EMBL/GenBank/DDBJ whole genome shotgun (WGS) entry which is preliminary data.</text>
</comment>
<dbReference type="InParanoid" id="A0A2J7QN51"/>
<dbReference type="GO" id="GO:0061630">
    <property type="term" value="F:ubiquitin protein ligase activity"/>
    <property type="evidence" value="ECO:0007669"/>
    <property type="project" value="UniProtKB-EC"/>
</dbReference>
<evidence type="ECO:0000256" key="2">
    <source>
        <dbReference type="ARBA" id="ARBA00004906"/>
    </source>
</evidence>
<keyword evidence="5 10" id="KW-0479">Metal-binding</keyword>
<evidence type="ECO:0000256" key="7">
    <source>
        <dbReference type="ARBA" id="ARBA00022786"/>
    </source>
</evidence>
<dbReference type="AlphaFoldDB" id="A0A2J7QN51"/>
<keyword evidence="7 10" id="KW-0833">Ubl conjugation pathway</keyword>
<dbReference type="Pfam" id="PF03145">
    <property type="entry name" value="Sina_TRAF"/>
    <property type="match status" value="1"/>
</dbReference>
<dbReference type="Gene3D" id="2.60.210.10">
    <property type="entry name" value="Apoptosis, Tumor Necrosis Factor Receptor Associated Protein 2, Chain A"/>
    <property type="match status" value="1"/>
</dbReference>
<accession>A0A2J7QN51</accession>
<reference evidence="12 13" key="1">
    <citation type="submission" date="2017-12" db="EMBL/GenBank/DDBJ databases">
        <title>Hemimetabolous genomes reveal molecular basis of termite eusociality.</title>
        <authorList>
            <person name="Harrison M.C."/>
            <person name="Jongepier E."/>
            <person name="Robertson H.M."/>
            <person name="Arning N."/>
            <person name="Bitard-Feildel T."/>
            <person name="Chao H."/>
            <person name="Childers C.P."/>
            <person name="Dinh H."/>
            <person name="Doddapaneni H."/>
            <person name="Dugan S."/>
            <person name="Gowin J."/>
            <person name="Greiner C."/>
            <person name="Han Y."/>
            <person name="Hu H."/>
            <person name="Hughes D.S.T."/>
            <person name="Huylmans A.-K."/>
            <person name="Kemena C."/>
            <person name="Kremer L.P.M."/>
            <person name="Lee S.L."/>
            <person name="Lopez-Ezquerra A."/>
            <person name="Mallet L."/>
            <person name="Monroy-Kuhn J.M."/>
            <person name="Moser A."/>
            <person name="Murali S.C."/>
            <person name="Muzny D.M."/>
            <person name="Otani S."/>
            <person name="Piulachs M.-D."/>
            <person name="Poelchau M."/>
            <person name="Qu J."/>
            <person name="Schaub F."/>
            <person name="Wada-Katsumata A."/>
            <person name="Worley K.C."/>
            <person name="Xie Q."/>
            <person name="Ylla G."/>
            <person name="Poulsen M."/>
            <person name="Gibbs R.A."/>
            <person name="Schal C."/>
            <person name="Richards S."/>
            <person name="Belles X."/>
            <person name="Korb J."/>
            <person name="Bornberg-Bauer E."/>
        </authorList>
    </citation>
    <scope>NUCLEOTIDE SEQUENCE [LARGE SCALE GENOMIC DNA]</scope>
    <source>
        <tissue evidence="12">Whole body</tissue>
    </source>
</reference>
<evidence type="ECO:0000259" key="11">
    <source>
        <dbReference type="PROSITE" id="PS51081"/>
    </source>
</evidence>
<dbReference type="Pfam" id="PF21361">
    <property type="entry name" value="Sina_ZnF"/>
    <property type="match status" value="1"/>
</dbReference>
<dbReference type="GO" id="GO:0031624">
    <property type="term" value="F:ubiquitin conjugating enzyme binding"/>
    <property type="evidence" value="ECO:0007669"/>
    <property type="project" value="TreeGrafter"/>
</dbReference>
<sequence length="254" mass="29229">MANVSSEIRRVLLTVLECQLCMEYMLPPIYICVKGHNICKSCRSEIEVCPTCIHKFAPMRCVSLEKLSLQVDFPCTNRDSGCKKTMRGNSLTEHQSACTYGTYSCPFDCPRKCNRLTLIQHVKNEHKQTGTETLCSDSYIKILNYSLTKTYSDVIATNIEVFIRTITVINGIWYFLVQYTGPLRNVGRFSYTISFEPRGSHVESISMTHLCQSINDEVNEIYSACKCIMLPVQVLKHYLNARQLSYRFRIVRIR</sequence>
<keyword evidence="13" id="KW-1185">Reference proteome</keyword>
<organism evidence="12 13">
    <name type="scientific">Cryptotermes secundus</name>
    <dbReference type="NCBI Taxonomy" id="105785"/>
    <lineage>
        <taxon>Eukaryota</taxon>
        <taxon>Metazoa</taxon>
        <taxon>Ecdysozoa</taxon>
        <taxon>Arthropoda</taxon>
        <taxon>Hexapoda</taxon>
        <taxon>Insecta</taxon>
        <taxon>Pterygota</taxon>
        <taxon>Neoptera</taxon>
        <taxon>Polyneoptera</taxon>
        <taxon>Dictyoptera</taxon>
        <taxon>Blattodea</taxon>
        <taxon>Blattoidea</taxon>
        <taxon>Termitoidae</taxon>
        <taxon>Kalotermitidae</taxon>
        <taxon>Cryptotermitinae</taxon>
        <taxon>Cryptotermes</taxon>
    </lineage>
</organism>
<dbReference type="Pfam" id="PF21362">
    <property type="entry name" value="Sina_RING"/>
    <property type="match status" value="1"/>
</dbReference>
<dbReference type="EC" id="2.3.2.27" evidence="10"/>
<evidence type="ECO:0000313" key="13">
    <source>
        <dbReference type="Proteomes" id="UP000235965"/>
    </source>
</evidence>
<dbReference type="InterPro" id="IPR008974">
    <property type="entry name" value="TRAF-like"/>
</dbReference>
<dbReference type="InterPro" id="IPR018121">
    <property type="entry name" value="7-in-absentia-prot_TRAF-dom"/>
</dbReference>
<evidence type="ECO:0000256" key="8">
    <source>
        <dbReference type="ARBA" id="ARBA00022833"/>
    </source>
</evidence>
<evidence type="ECO:0000313" key="12">
    <source>
        <dbReference type="EMBL" id="PNF30014.1"/>
    </source>
</evidence>
<evidence type="ECO:0000256" key="10">
    <source>
        <dbReference type="RuleBase" id="RU201113"/>
    </source>
</evidence>
<comment type="pathway">
    <text evidence="2 10">Protein modification; protein ubiquitination.</text>
</comment>
<comment type="function">
    <text evidence="10">E3 ubiquitin-protein ligase that mediates ubiquitination and subsequent proteasomal degradation of target proteins. E3 ubiquitin ligases accept ubiquitin from an E2 ubiquitin-conjugating enzyme in the form of a thioester and then directly transfers the ubiquitin to targeted substrates.</text>
</comment>
<dbReference type="PROSITE" id="PS51081">
    <property type="entry name" value="ZF_SIAH"/>
    <property type="match status" value="1"/>
</dbReference>
<dbReference type="OrthoDB" id="4788989at2759"/>
<dbReference type="STRING" id="105785.A0A2J7QN51"/>
<evidence type="ECO:0000256" key="3">
    <source>
        <dbReference type="ARBA" id="ARBA00009119"/>
    </source>
</evidence>
<keyword evidence="4" id="KW-0808">Transferase</keyword>
<dbReference type="GO" id="GO:0005737">
    <property type="term" value="C:cytoplasm"/>
    <property type="evidence" value="ECO:0007669"/>
    <property type="project" value="InterPro"/>
</dbReference>
<feature type="domain" description="SIAH-type" evidence="11">
    <location>
        <begin position="70"/>
        <end position="127"/>
    </location>
</feature>
<dbReference type="InterPro" id="IPR049548">
    <property type="entry name" value="Sina-like_RING"/>
</dbReference>
<comment type="domain">
    <text evidence="10">The SBD domain (substrate-binding domain) mediates the interaction with substrate proteins. It is related to the TRAF family.</text>
</comment>
<dbReference type="InterPro" id="IPR004162">
    <property type="entry name" value="SINA-like_animal"/>
</dbReference>
<dbReference type="GO" id="GO:0043161">
    <property type="term" value="P:proteasome-mediated ubiquitin-dependent protein catabolic process"/>
    <property type="evidence" value="ECO:0007669"/>
    <property type="project" value="TreeGrafter"/>
</dbReference>
<evidence type="ECO:0000256" key="4">
    <source>
        <dbReference type="ARBA" id="ARBA00022679"/>
    </source>
</evidence>
<dbReference type="PANTHER" id="PTHR45877:SF2">
    <property type="entry name" value="E3 UBIQUITIN-PROTEIN LIGASE SINA-RELATED"/>
    <property type="match status" value="1"/>
</dbReference>
<dbReference type="SUPFAM" id="SSF49599">
    <property type="entry name" value="TRAF domain-like"/>
    <property type="match status" value="1"/>
</dbReference>